<evidence type="ECO:0000313" key="3">
    <source>
        <dbReference type="Proteomes" id="UP000188268"/>
    </source>
</evidence>
<proteinExistence type="predicted"/>
<sequence length="62" mass="7020">MTLKKKSKELQAKAKEAETCVLIAEREAVVATKEQDFFDRVQELKDTAVAAIAEARRKELEI</sequence>
<dbReference type="AlphaFoldDB" id="A0A1R3J331"/>
<protein>
    <submittedName>
        <fullName evidence="2">Uncharacterized protein</fullName>
    </submittedName>
</protein>
<feature type="coiled-coil region" evidence="1">
    <location>
        <begin position="7"/>
        <end position="61"/>
    </location>
</feature>
<comment type="caution">
    <text evidence="2">The sequence shown here is derived from an EMBL/GenBank/DDBJ whole genome shotgun (WGS) entry which is preliminary data.</text>
</comment>
<dbReference type="Gramene" id="OMO89247">
    <property type="protein sequence ID" value="OMO89247"/>
    <property type="gene ID" value="CCACVL1_07967"/>
</dbReference>
<reference evidence="2 3" key="1">
    <citation type="submission" date="2013-09" db="EMBL/GenBank/DDBJ databases">
        <title>Corchorus capsularis genome sequencing.</title>
        <authorList>
            <person name="Alam M."/>
            <person name="Haque M.S."/>
            <person name="Islam M.S."/>
            <person name="Emdad E.M."/>
            <person name="Islam M.M."/>
            <person name="Ahmed B."/>
            <person name="Halim A."/>
            <person name="Hossen Q.M.M."/>
            <person name="Hossain M.Z."/>
            <person name="Ahmed R."/>
            <person name="Khan M.M."/>
            <person name="Islam R."/>
            <person name="Rashid M.M."/>
            <person name="Khan S.A."/>
            <person name="Rahman M.S."/>
            <person name="Alam M."/>
        </authorList>
    </citation>
    <scope>NUCLEOTIDE SEQUENCE [LARGE SCALE GENOMIC DNA]</scope>
    <source>
        <strain evidence="3">cv. CVL-1</strain>
        <tissue evidence="2">Whole seedling</tissue>
    </source>
</reference>
<gene>
    <name evidence="2" type="ORF">CCACVL1_07967</name>
</gene>
<evidence type="ECO:0000313" key="2">
    <source>
        <dbReference type="EMBL" id="OMO89247.1"/>
    </source>
</evidence>
<keyword evidence="3" id="KW-1185">Reference proteome</keyword>
<evidence type="ECO:0000256" key="1">
    <source>
        <dbReference type="SAM" id="Coils"/>
    </source>
</evidence>
<dbReference type="EMBL" id="AWWV01008791">
    <property type="protein sequence ID" value="OMO89247.1"/>
    <property type="molecule type" value="Genomic_DNA"/>
</dbReference>
<organism evidence="2 3">
    <name type="scientific">Corchorus capsularis</name>
    <name type="common">Jute</name>
    <dbReference type="NCBI Taxonomy" id="210143"/>
    <lineage>
        <taxon>Eukaryota</taxon>
        <taxon>Viridiplantae</taxon>
        <taxon>Streptophyta</taxon>
        <taxon>Embryophyta</taxon>
        <taxon>Tracheophyta</taxon>
        <taxon>Spermatophyta</taxon>
        <taxon>Magnoliopsida</taxon>
        <taxon>eudicotyledons</taxon>
        <taxon>Gunneridae</taxon>
        <taxon>Pentapetalae</taxon>
        <taxon>rosids</taxon>
        <taxon>malvids</taxon>
        <taxon>Malvales</taxon>
        <taxon>Malvaceae</taxon>
        <taxon>Grewioideae</taxon>
        <taxon>Apeibeae</taxon>
        <taxon>Corchorus</taxon>
    </lineage>
</organism>
<keyword evidence="1" id="KW-0175">Coiled coil</keyword>
<dbReference type="Proteomes" id="UP000188268">
    <property type="component" value="Unassembled WGS sequence"/>
</dbReference>
<name>A0A1R3J331_COCAP</name>
<accession>A0A1R3J331</accession>